<sequence length="113" mass="12576">MSVIGLAFKVSYGTLFLYTILDAIFIPFFTIQLSSSTFNVISKAHEEDLRIEYIINKDVVLNGGRIISSIILLILLTAFKDFTIIKVYFLFIGSAPIASGYFLSKLKGVLEGK</sequence>
<protein>
    <submittedName>
        <fullName evidence="2">Uncharacterized protein</fullName>
    </submittedName>
</protein>
<name>A0A4R7KT10_9CLOT</name>
<dbReference type="AlphaFoldDB" id="A0A4R7KT10"/>
<dbReference type="EMBL" id="SOAZ01000003">
    <property type="protein sequence ID" value="TDT62852.1"/>
    <property type="molecule type" value="Genomic_DNA"/>
</dbReference>
<feature type="transmembrane region" description="Helical" evidence="1">
    <location>
        <begin position="85"/>
        <end position="103"/>
    </location>
</feature>
<keyword evidence="1" id="KW-0472">Membrane</keyword>
<dbReference type="Proteomes" id="UP000295325">
    <property type="component" value="Unassembled WGS sequence"/>
</dbReference>
<dbReference type="OrthoDB" id="102502at2"/>
<gene>
    <name evidence="2" type="ORF">EDD71_103129</name>
</gene>
<keyword evidence="3" id="KW-1185">Reference proteome</keyword>
<feature type="transmembrane region" description="Helical" evidence="1">
    <location>
        <begin position="59"/>
        <end position="79"/>
    </location>
</feature>
<evidence type="ECO:0000256" key="1">
    <source>
        <dbReference type="SAM" id="Phobius"/>
    </source>
</evidence>
<keyword evidence="1" id="KW-0812">Transmembrane</keyword>
<dbReference type="RefSeq" id="WP_133627248.1">
    <property type="nucleotide sequence ID" value="NZ_SOAZ01000003.1"/>
</dbReference>
<keyword evidence="1" id="KW-1133">Transmembrane helix</keyword>
<evidence type="ECO:0000313" key="2">
    <source>
        <dbReference type="EMBL" id="TDT62852.1"/>
    </source>
</evidence>
<reference evidence="2 3" key="1">
    <citation type="submission" date="2019-03" db="EMBL/GenBank/DDBJ databases">
        <title>Genomic Encyclopedia of Type Strains, Phase IV (KMG-IV): sequencing the most valuable type-strain genomes for metagenomic binning, comparative biology and taxonomic classification.</title>
        <authorList>
            <person name="Goeker M."/>
        </authorList>
    </citation>
    <scope>NUCLEOTIDE SEQUENCE [LARGE SCALE GENOMIC DNA]</scope>
    <source>
        <strain evidence="2 3">DSM 24455</strain>
    </source>
</reference>
<evidence type="ECO:0000313" key="3">
    <source>
        <dbReference type="Proteomes" id="UP000295325"/>
    </source>
</evidence>
<comment type="caution">
    <text evidence="2">The sequence shown here is derived from an EMBL/GenBank/DDBJ whole genome shotgun (WGS) entry which is preliminary data.</text>
</comment>
<accession>A0A4R7KT10</accession>
<proteinExistence type="predicted"/>
<feature type="transmembrane region" description="Helical" evidence="1">
    <location>
        <begin position="15"/>
        <end position="38"/>
    </location>
</feature>
<organism evidence="2 3">
    <name type="scientific">Fonticella tunisiensis</name>
    <dbReference type="NCBI Taxonomy" id="1096341"/>
    <lineage>
        <taxon>Bacteria</taxon>
        <taxon>Bacillati</taxon>
        <taxon>Bacillota</taxon>
        <taxon>Clostridia</taxon>
        <taxon>Eubacteriales</taxon>
        <taxon>Clostridiaceae</taxon>
        <taxon>Fonticella</taxon>
    </lineage>
</organism>